<dbReference type="OrthoDB" id="6288536at2759"/>
<feature type="compositionally biased region" description="Low complexity" evidence="1">
    <location>
        <begin position="129"/>
        <end position="148"/>
    </location>
</feature>
<gene>
    <name evidence="2" type="ORF">EmuJ_000012600</name>
</gene>
<name>A0A087VWK7_ECHMU</name>
<reference evidence="2" key="1">
    <citation type="journal article" date="2013" name="Nature">
        <title>The genomes of four tapeworm species reveal adaptations to parasitism.</title>
        <authorList>
            <person name="Tsai I.J."/>
            <person name="Zarowiecki M."/>
            <person name="Holroyd N."/>
            <person name="Garciarrubio A."/>
            <person name="Sanchez-Flores A."/>
            <person name="Brooks K.L."/>
            <person name="Tracey A."/>
            <person name="Bobes R.J."/>
            <person name="Fragoso G."/>
            <person name="Sciutto E."/>
            <person name="Aslett M."/>
            <person name="Beasley H."/>
            <person name="Bennett H.M."/>
            <person name="Cai J."/>
            <person name="Camicia F."/>
            <person name="Clark R."/>
            <person name="Cucher M."/>
            <person name="De Silva N."/>
            <person name="Day T.A."/>
            <person name="Deplazes P."/>
            <person name="Estrada K."/>
            <person name="Fernandez C."/>
            <person name="Holland P.W."/>
            <person name="Hou J."/>
            <person name="Hu S."/>
            <person name="Huckvale T."/>
            <person name="Hung S.S."/>
            <person name="Kamenetzky L."/>
            <person name="Keane J.A."/>
            <person name="Kiss F."/>
            <person name="Koziol U."/>
            <person name="Lambert O."/>
            <person name="Liu K."/>
            <person name="Luo X."/>
            <person name="Luo Y."/>
            <person name="Macchiaroli N."/>
            <person name="Nichol S."/>
            <person name="Paps J."/>
            <person name="Parkinson J."/>
            <person name="Pouchkina-Stantcheva N."/>
            <person name="Riddiford N."/>
            <person name="Rosenzvit M."/>
            <person name="Salinas G."/>
            <person name="Wasmuth J.D."/>
            <person name="Zamanian M."/>
            <person name="Zheng Y."/>
            <person name="Cai X."/>
            <person name="Soberon X."/>
            <person name="Olson P.D."/>
            <person name="Laclette J.P."/>
            <person name="Brehm K."/>
            <person name="Berriman M."/>
            <person name="Garciarrubio A."/>
            <person name="Bobes R.J."/>
            <person name="Fragoso G."/>
            <person name="Sanchez-Flores A."/>
            <person name="Estrada K."/>
            <person name="Cevallos M.A."/>
            <person name="Morett E."/>
            <person name="Gonzalez V."/>
            <person name="Portillo T."/>
            <person name="Ochoa-Leyva A."/>
            <person name="Jose M.V."/>
            <person name="Sciutto E."/>
            <person name="Landa A."/>
            <person name="Jimenez L."/>
            <person name="Valdes V."/>
            <person name="Carrero J.C."/>
            <person name="Larralde C."/>
            <person name="Morales-Montor J."/>
            <person name="Limon-Lason J."/>
            <person name="Soberon X."/>
            <person name="Laclette J.P."/>
        </authorList>
    </citation>
    <scope>NUCLEOTIDE SEQUENCE [LARGE SCALE GENOMIC DNA]</scope>
</reference>
<accession>A0A087VWK7</accession>
<protein>
    <submittedName>
        <fullName evidence="2">Uncharacterized protein</fullName>
    </submittedName>
</protein>
<feature type="region of interest" description="Disordered" evidence="1">
    <location>
        <begin position="124"/>
        <end position="220"/>
    </location>
</feature>
<evidence type="ECO:0000313" key="3">
    <source>
        <dbReference type="Proteomes" id="UP000017246"/>
    </source>
</evidence>
<keyword evidence="3" id="KW-1185">Reference proteome</keyword>
<dbReference type="Proteomes" id="UP000017246">
    <property type="component" value="Unassembled WGS sequence"/>
</dbReference>
<feature type="compositionally biased region" description="Polar residues" evidence="1">
    <location>
        <begin position="185"/>
        <end position="197"/>
    </location>
</feature>
<evidence type="ECO:0000256" key="1">
    <source>
        <dbReference type="SAM" id="MobiDB-lite"/>
    </source>
</evidence>
<dbReference type="EMBL" id="LN901643">
    <property type="protein sequence ID" value="CDI96538.1"/>
    <property type="molecule type" value="Genomic_DNA"/>
</dbReference>
<reference evidence="2" key="2">
    <citation type="submission" date="2015-11" db="EMBL/GenBank/DDBJ databases">
        <authorList>
            <person name="Zhang Y."/>
            <person name="Guo Z."/>
        </authorList>
    </citation>
    <scope>NUCLEOTIDE SEQUENCE</scope>
</reference>
<dbReference type="AlphaFoldDB" id="A0A087VWK7"/>
<sequence length="220" mass="23508">MCFCLYKDDTGLARSVQQQLTLAGSQQHQPQFSLMTPTPLAYLRPHSPVVSVPPKLLCLVIPGKPTPPPTPTLPFLMDEPDPRQPTITATEATSVAGSDSAFAEAGSLKAAAASLPNQMDYLRSGGGSTFSEESWSSSPSKPGASSSGGDEKKKPLTLEPPTTARRRRHCNRKFTVDEKEVLSSPPLQATPPNTLNRCLSDGEDDDAGGWAAGINRDPFY</sequence>
<proteinExistence type="predicted"/>
<evidence type="ECO:0000313" key="2">
    <source>
        <dbReference type="EMBL" id="CDI96538.1"/>
    </source>
</evidence>
<organism evidence="2 3">
    <name type="scientific">Echinococcus multilocularis</name>
    <name type="common">Fox tapeworm</name>
    <dbReference type="NCBI Taxonomy" id="6211"/>
    <lineage>
        <taxon>Eukaryota</taxon>
        <taxon>Metazoa</taxon>
        <taxon>Spiralia</taxon>
        <taxon>Lophotrochozoa</taxon>
        <taxon>Platyhelminthes</taxon>
        <taxon>Cestoda</taxon>
        <taxon>Eucestoda</taxon>
        <taxon>Cyclophyllidea</taxon>
        <taxon>Taeniidae</taxon>
        <taxon>Echinococcus</taxon>
    </lineage>
</organism>